<proteinExistence type="predicted"/>
<reference evidence="1" key="2">
    <citation type="submission" date="2025-08" db="UniProtKB">
        <authorList>
            <consortium name="Ensembl"/>
        </authorList>
    </citation>
    <scope>IDENTIFICATION</scope>
</reference>
<dbReference type="Ensembl" id="ENSOART00020000850.2">
    <property type="protein sequence ID" value="ENSOARP00020000676.2"/>
    <property type="gene ID" value="ENSOARG00020000622.2"/>
</dbReference>
<reference evidence="1" key="3">
    <citation type="submission" date="2025-09" db="UniProtKB">
        <authorList>
            <consortium name="Ensembl"/>
        </authorList>
    </citation>
    <scope>IDENTIFICATION</scope>
</reference>
<protein>
    <submittedName>
        <fullName evidence="1">Uncharacterized protein</fullName>
    </submittedName>
</protein>
<evidence type="ECO:0000313" key="1">
    <source>
        <dbReference type="Ensembl" id="ENSOARP00020000676.2"/>
    </source>
</evidence>
<sequence>MGKCLSCCKEEQNCPPKCPADQLTSDLLHRGASSVFQPTKFLDFKAAHPSPMLKGRSRKGSKISSSSSSMSFYSAFLERRHSLFPKFRKSSTSLHCVQSRANFDSEEKTSFSDLKSASEHFHFRSRSVFSAPKLSIISCYETASTFDASSSCIFNPNEVEIISKNSNITGAEKYIHSYSPEYNTTYFMSSKSKRNSSAYPDTVATLCQSTATMLTPSFISCSSEQHGIDNDNQEGDQYVTANTDTEEQSFPVPKAFNTHVEELNLDALIQMADNLRVNEGKKVESFELLCDHKEKFRDEIEFIWRFARAYGDMYELSTNTQEKKHYANIGKTLGEKAIMRAPKNGYCHLWYAVLCGYVSEFEGLQNKINCGYRFKEHLDKAIEFLPEEPFLYYLKGRYCYSVSKLSWIERKMAATLFGSIPSSTVQEALQNFLKVEELQPGFSKSNYMFMAKCYADLNQIDNAVKFCNLAMLLPCITKEDEDAQKEVKKISTSLKSKTLCVTVIIQSILKEISPEYSLKD</sequence>
<organism evidence="1">
    <name type="scientific">Ovis aries</name>
    <name type="common">Sheep</name>
    <dbReference type="NCBI Taxonomy" id="9940"/>
    <lineage>
        <taxon>Eukaryota</taxon>
        <taxon>Metazoa</taxon>
        <taxon>Chordata</taxon>
        <taxon>Craniata</taxon>
        <taxon>Vertebrata</taxon>
        <taxon>Euteleostomi</taxon>
        <taxon>Mammalia</taxon>
        <taxon>Eutheria</taxon>
        <taxon>Laurasiatheria</taxon>
        <taxon>Artiodactyla</taxon>
        <taxon>Ruminantia</taxon>
        <taxon>Pecora</taxon>
        <taxon>Bovidae</taxon>
        <taxon>Caprinae</taxon>
        <taxon>Ovis</taxon>
    </lineage>
</organism>
<accession>A0AC11ALJ9</accession>
<reference evidence="1" key="1">
    <citation type="submission" date="2020-11" db="EMBL/GenBank/DDBJ databases">
        <authorList>
            <person name="Davenport K.M."/>
            <person name="Bickhart D.M."/>
            <person name="Smith T.P.L."/>
            <person name="Murdoch B.M."/>
            <person name="Rosen B.D."/>
        </authorList>
    </citation>
    <scope>NUCLEOTIDE SEQUENCE [LARGE SCALE GENOMIC DNA]</scope>
    <source>
        <strain evidence="1">OAR_USU_Benz2616</strain>
    </source>
</reference>
<gene>
    <name evidence="1" type="primary">RMDN2</name>
</gene>
<name>A0AC11ALJ9_SHEEP</name>